<evidence type="ECO:0000313" key="2">
    <source>
        <dbReference type="EMBL" id="CAI9560103.1"/>
    </source>
</evidence>
<gene>
    <name evidence="2" type="ORF">SPARVUS_LOCUS5184838</name>
</gene>
<dbReference type="Proteomes" id="UP001162483">
    <property type="component" value="Unassembled WGS sequence"/>
</dbReference>
<protein>
    <submittedName>
        <fullName evidence="2">Uncharacterized protein</fullName>
    </submittedName>
</protein>
<feature type="compositionally biased region" description="Basic and acidic residues" evidence="1">
    <location>
        <begin position="15"/>
        <end position="28"/>
    </location>
</feature>
<evidence type="ECO:0000313" key="3">
    <source>
        <dbReference type="Proteomes" id="UP001162483"/>
    </source>
</evidence>
<dbReference type="EMBL" id="CATNWA010010559">
    <property type="protein sequence ID" value="CAI9560103.1"/>
    <property type="molecule type" value="Genomic_DNA"/>
</dbReference>
<comment type="caution">
    <text evidence="2">The sequence shown here is derived from an EMBL/GenBank/DDBJ whole genome shotgun (WGS) entry which is preliminary data.</text>
</comment>
<feature type="region of interest" description="Disordered" evidence="1">
    <location>
        <begin position="1"/>
        <end position="28"/>
    </location>
</feature>
<accession>A0ABN9CKV9</accession>
<evidence type="ECO:0000256" key="1">
    <source>
        <dbReference type="SAM" id="MobiDB-lite"/>
    </source>
</evidence>
<organism evidence="2 3">
    <name type="scientific">Staurois parvus</name>
    <dbReference type="NCBI Taxonomy" id="386267"/>
    <lineage>
        <taxon>Eukaryota</taxon>
        <taxon>Metazoa</taxon>
        <taxon>Chordata</taxon>
        <taxon>Craniata</taxon>
        <taxon>Vertebrata</taxon>
        <taxon>Euteleostomi</taxon>
        <taxon>Amphibia</taxon>
        <taxon>Batrachia</taxon>
        <taxon>Anura</taxon>
        <taxon>Neobatrachia</taxon>
        <taxon>Ranoidea</taxon>
        <taxon>Ranidae</taxon>
        <taxon>Staurois</taxon>
    </lineage>
</organism>
<keyword evidence="3" id="KW-1185">Reference proteome</keyword>
<name>A0ABN9CKV9_9NEOB</name>
<proteinExistence type="predicted"/>
<sequence length="98" mass="11326">MTRDCGHSTGMTRDCGQHRDDQRLRNSTEMTRDCGTAQGYDQRLRQYRDDWLTFGEGGGGEVPEFDRYPLSDFRRCFFSSYYGLFLNPAPRAVFPPAL</sequence>
<reference evidence="2" key="1">
    <citation type="submission" date="2023-05" db="EMBL/GenBank/DDBJ databases">
        <authorList>
            <person name="Stuckert A."/>
        </authorList>
    </citation>
    <scope>NUCLEOTIDE SEQUENCE</scope>
</reference>